<keyword evidence="1" id="KW-0812">Transmembrane</keyword>
<feature type="transmembrane region" description="Helical" evidence="1">
    <location>
        <begin position="114"/>
        <end position="134"/>
    </location>
</feature>
<dbReference type="EMBL" id="JAKOGI010000043">
    <property type="protein sequence ID" value="KAJ8447016.1"/>
    <property type="molecule type" value="Genomic_DNA"/>
</dbReference>
<dbReference type="AlphaFoldDB" id="A0A9Q1QMI8"/>
<keyword evidence="1" id="KW-1133">Transmembrane helix</keyword>
<accession>A0A9Q1QMI8</accession>
<feature type="transmembrane region" description="Helical" evidence="1">
    <location>
        <begin position="44"/>
        <end position="68"/>
    </location>
</feature>
<protein>
    <recommendedName>
        <fullName evidence="4">Transmembrane protein</fullName>
    </recommendedName>
</protein>
<keyword evidence="3" id="KW-1185">Reference proteome</keyword>
<gene>
    <name evidence="2" type="ORF">Cgig2_033585</name>
</gene>
<name>A0A9Q1QMI8_9CARY</name>
<proteinExistence type="predicted"/>
<evidence type="ECO:0008006" key="4">
    <source>
        <dbReference type="Google" id="ProtNLM"/>
    </source>
</evidence>
<keyword evidence="1" id="KW-0472">Membrane</keyword>
<evidence type="ECO:0000313" key="3">
    <source>
        <dbReference type="Proteomes" id="UP001153076"/>
    </source>
</evidence>
<reference evidence="2" key="1">
    <citation type="submission" date="2022-04" db="EMBL/GenBank/DDBJ databases">
        <title>Carnegiea gigantea Genome sequencing and assembly v2.</title>
        <authorList>
            <person name="Copetti D."/>
            <person name="Sanderson M.J."/>
            <person name="Burquez A."/>
            <person name="Wojciechowski M.F."/>
        </authorList>
    </citation>
    <scope>NUCLEOTIDE SEQUENCE</scope>
    <source>
        <strain evidence="2">SGP5-SGP5p</strain>
        <tissue evidence="2">Aerial part</tissue>
    </source>
</reference>
<organism evidence="2 3">
    <name type="scientific">Carnegiea gigantea</name>
    <dbReference type="NCBI Taxonomy" id="171969"/>
    <lineage>
        <taxon>Eukaryota</taxon>
        <taxon>Viridiplantae</taxon>
        <taxon>Streptophyta</taxon>
        <taxon>Embryophyta</taxon>
        <taxon>Tracheophyta</taxon>
        <taxon>Spermatophyta</taxon>
        <taxon>Magnoliopsida</taxon>
        <taxon>eudicotyledons</taxon>
        <taxon>Gunneridae</taxon>
        <taxon>Pentapetalae</taxon>
        <taxon>Caryophyllales</taxon>
        <taxon>Cactineae</taxon>
        <taxon>Cactaceae</taxon>
        <taxon>Cactoideae</taxon>
        <taxon>Echinocereeae</taxon>
        <taxon>Carnegiea</taxon>
    </lineage>
</organism>
<dbReference type="Proteomes" id="UP001153076">
    <property type="component" value="Unassembled WGS sequence"/>
</dbReference>
<comment type="caution">
    <text evidence="2">The sequence shown here is derived from an EMBL/GenBank/DDBJ whole genome shotgun (WGS) entry which is preliminary data.</text>
</comment>
<sequence>MMKSALCNHLITTPPPSCRSADGESSGTIHAANAPLSRRRIGVRTAVLVMGVDVPSIFVQISVMGRRWRKKAVGRRLRQRRMWYTRHPSMADLMGLSIDGSHAASASIRRRHVGVLTFVVMVLYVPAWIGIGGLEGRRRKKAVSKLLRWRHMLHVGYPSGADLMVEICFN</sequence>
<evidence type="ECO:0000313" key="2">
    <source>
        <dbReference type="EMBL" id="KAJ8447016.1"/>
    </source>
</evidence>
<evidence type="ECO:0000256" key="1">
    <source>
        <dbReference type="SAM" id="Phobius"/>
    </source>
</evidence>